<comment type="caution">
    <text evidence="2">The sequence shown here is derived from an EMBL/GenBank/DDBJ whole genome shotgun (WGS) entry which is preliminary data.</text>
</comment>
<accession>A0ABR3YAV9</accession>
<sequence>MDMDPADSVQDAGTEQDGPRPDGTQDEEMLRDLGNRKSEERIIFDGPMPRSVQFLREDGSLIPATPFIKDKGSDIRLSVISCPVAAKLRLKVILVHHIISNASPRPDPAKAPTEFKEWQET</sequence>
<evidence type="ECO:0000313" key="3">
    <source>
        <dbReference type="Proteomes" id="UP001583193"/>
    </source>
</evidence>
<gene>
    <name evidence="2" type="ORF">Plec18167_001578</name>
</gene>
<keyword evidence="3" id="KW-1185">Reference proteome</keyword>
<reference evidence="2 3" key="1">
    <citation type="journal article" date="2024" name="IMA Fungus">
        <title>IMA Genome - F19 : A genome assembly and annotation guide to empower mycologists, including annotated draft genome sequences of Ceratocystis pirilliformis, Diaporthe australafricana, Fusarium ophioides, Paecilomyces lecythidis, and Sporothrix stenoceras.</title>
        <authorList>
            <person name="Aylward J."/>
            <person name="Wilson A.M."/>
            <person name="Visagie C.M."/>
            <person name="Spraker J."/>
            <person name="Barnes I."/>
            <person name="Buitendag C."/>
            <person name="Ceriani C."/>
            <person name="Del Mar Angel L."/>
            <person name="du Plessis D."/>
            <person name="Fuchs T."/>
            <person name="Gasser K."/>
            <person name="Kramer D."/>
            <person name="Li W."/>
            <person name="Munsamy K."/>
            <person name="Piso A."/>
            <person name="Price J.L."/>
            <person name="Sonnekus B."/>
            <person name="Thomas C."/>
            <person name="van der Nest A."/>
            <person name="van Dijk A."/>
            <person name="van Heerden A."/>
            <person name="van Vuuren N."/>
            <person name="Yilmaz N."/>
            <person name="Duong T.A."/>
            <person name="van der Merwe N.A."/>
            <person name="Wingfield M.J."/>
            <person name="Wingfield B.D."/>
        </authorList>
    </citation>
    <scope>NUCLEOTIDE SEQUENCE [LARGE SCALE GENOMIC DNA]</scope>
    <source>
        <strain evidence="2 3">CMW 18167</strain>
    </source>
</reference>
<evidence type="ECO:0000313" key="2">
    <source>
        <dbReference type="EMBL" id="KAL1884922.1"/>
    </source>
</evidence>
<dbReference type="EMBL" id="JAVDPF010000003">
    <property type="protein sequence ID" value="KAL1884922.1"/>
    <property type="molecule type" value="Genomic_DNA"/>
</dbReference>
<proteinExistence type="predicted"/>
<feature type="region of interest" description="Disordered" evidence="1">
    <location>
        <begin position="102"/>
        <end position="121"/>
    </location>
</feature>
<protein>
    <submittedName>
        <fullName evidence="2">Uncharacterized protein</fullName>
    </submittedName>
</protein>
<feature type="region of interest" description="Disordered" evidence="1">
    <location>
        <begin position="1"/>
        <end position="41"/>
    </location>
</feature>
<evidence type="ECO:0000256" key="1">
    <source>
        <dbReference type="SAM" id="MobiDB-lite"/>
    </source>
</evidence>
<organism evidence="2 3">
    <name type="scientific">Paecilomyces lecythidis</name>
    <dbReference type="NCBI Taxonomy" id="3004212"/>
    <lineage>
        <taxon>Eukaryota</taxon>
        <taxon>Fungi</taxon>
        <taxon>Dikarya</taxon>
        <taxon>Ascomycota</taxon>
        <taxon>Pezizomycotina</taxon>
        <taxon>Eurotiomycetes</taxon>
        <taxon>Eurotiomycetidae</taxon>
        <taxon>Eurotiales</taxon>
        <taxon>Thermoascaceae</taxon>
        <taxon>Paecilomyces</taxon>
    </lineage>
</organism>
<name>A0ABR3YAV9_9EURO</name>
<dbReference type="Proteomes" id="UP001583193">
    <property type="component" value="Unassembled WGS sequence"/>
</dbReference>
<feature type="compositionally biased region" description="Basic and acidic residues" evidence="1">
    <location>
        <begin position="28"/>
        <end position="41"/>
    </location>
</feature>